<evidence type="ECO:0000256" key="1">
    <source>
        <dbReference type="SAM" id="Coils"/>
    </source>
</evidence>
<evidence type="ECO:0000313" key="2">
    <source>
        <dbReference type="EMBL" id="RVU71232.1"/>
    </source>
</evidence>
<evidence type="ECO:0000313" key="3">
    <source>
        <dbReference type="Proteomes" id="UP000288291"/>
    </source>
</evidence>
<dbReference type="Proteomes" id="UP000288291">
    <property type="component" value="Unassembled WGS sequence"/>
</dbReference>
<feature type="coiled-coil region" evidence="1">
    <location>
        <begin position="48"/>
        <end position="75"/>
    </location>
</feature>
<gene>
    <name evidence="2" type="ORF">EJK17_03275</name>
</gene>
<keyword evidence="3" id="KW-1185">Reference proteome</keyword>
<sequence length="76" mass="9346">MMKQHMLQFRLNDKQWQAINGIRNKHHFDNNGELFKFLFFNALIGMQKNKELTELRKLNQKIDKMVQKQERKNKNE</sequence>
<reference evidence="2 3" key="1">
    <citation type="submission" date="2018-12" db="EMBL/GenBank/DDBJ databases">
        <authorList>
            <person name="Meng J."/>
        </authorList>
    </citation>
    <scope>NUCLEOTIDE SEQUENCE [LARGE SCALE GENOMIC DNA]</scope>
    <source>
        <strain evidence="2 3">HT111-2</strain>
    </source>
</reference>
<name>A0A437SWG6_9LACO</name>
<keyword evidence="1" id="KW-0175">Coiled coil</keyword>
<proteinExistence type="predicted"/>
<dbReference type="EMBL" id="RXIA01000006">
    <property type="protein sequence ID" value="RVU71232.1"/>
    <property type="molecule type" value="Genomic_DNA"/>
</dbReference>
<dbReference type="AlphaFoldDB" id="A0A437SWG6"/>
<comment type="caution">
    <text evidence="2">The sequence shown here is derived from an EMBL/GenBank/DDBJ whole genome shotgun (WGS) entry which is preliminary data.</text>
</comment>
<protein>
    <submittedName>
        <fullName evidence="2">Uncharacterized protein</fullName>
    </submittedName>
</protein>
<accession>A0A437SWG6</accession>
<organism evidence="2 3">
    <name type="scientific">Lactobacillus xujianguonis</name>
    <dbReference type="NCBI Taxonomy" id="2495899"/>
    <lineage>
        <taxon>Bacteria</taxon>
        <taxon>Bacillati</taxon>
        <taxon>Bacillota</taxon>
        <taxon>Bacilli</taxon>
        <taxon>Lactobacillales</taxon>
        <taxon>Lactobacillaceae</taxon>
        <taxon>Lactobacillus</taxon>
    </lineage>
</organism>